<gene>
    <name evidence="1" type="ORF">Q5P01_003526</name>
</gene>
<dbReference type="EMBL" id="JAUPFM010000002">
    <property type="protein sequence ID" value="KAK2858906.1"/>
    <property type="molecule type" value="Genomic_DNA"/>
</dbReference>
<organism evidence="1 2">
    <name type="scientific">Channa striata</name>
    <name type="common">Snakehead murrel</name>
    <name type="synonym">Ophicephalus striatus</name>
    <dbReference type="NCBI Taxonomy" id="64152"/>
    <lineage>
        <taxon>Eukaryota</taxon>
        <taxon>Metazoa</taxon>
        <taxon>Chordata</taxon>
        <taxon>Craniata</taxon>
        <taxon>Vertebrata</taxon>
        <taxon>Euteleostomi</taxon>
        <taxon>Actinopterygii</taxon>
        <taxon>Neopterygii</taxon>
        <taxon>Teleostei</taxon>
        <taxon>Neoteleostei</taxon>
        <taxon>Acanthomorphata</taxon>
        <taxon>Anabantaria</taxon>
        <taxon>Anabantiformes</taxon>
        <taxon>Channoidei</taxon>
        <taxon>Channidae</taxon>
        <taxon>Channa</taxon>
    </lineage>
</organism>
<dbReference type="Proteomes" id="UP001187415">
    <property type="component" value="Unassembled WGS sequence"/>
</dbReference>
<dbReference type="GO" id="GO:0034237">
    <property type="term" value="F:protein kinase A regulatory subunit binding"/>
    <property type="evidence" value="ECO:0007669"/>
    <property type="project" value="TreeGrafter"/>
</dbReference>
<dbReference type="InterPro" id="IPR053084">
    <property type="entry name" value="AKAP"/>
</dbReference>
<dbReference type="GO" id="GO:0005952">
    <property type="term" value="C:cAMP-dependent protein kinase complex"/>
    <property type="evidence" value="ECO:0007669"/>
    <property type="project" value="TreeGrafter"/>
</dbReference>
<reference evidence="1" key="1">
    <citation type="submission" date="2023-07" db="EMBL/GenBank/DDBJ databases">
        <title>Chromosome-level Genome Assembly of Striped Snakehead (Channa striata).</title>
        <authorList>
            <person name="Liu H."/>
        </authorList>
    </citation>
    <scope>NUCLEOTIDE SEQUENCE</scope>
    <source>
        <strain evidence="1">Gz</strain>
        <tissue evidence="1">Muscle</tissue>
    </source>
</reference>
<evidence type="ECO:0000313" key="1">
    <source>
        <dbReference type="EMBL" id="KAK2858906.1"/>
    </source>
</evidence>
<name>A0AA88NMM6_CHASR</name>
<sequence length="170" mass="19883">MEAHQPSSNLNYTTESAHLVKTLLERHRHTFTKEQEESSDNAITNWVASKDFTVEVGKKQIGEYIQTWEMQPSWLYSLDFLYTTEEDFFTCYHYRARFSNPTPQRPIQGTASVYFVVGISKVRPEALPVEVLFVLESNRLVHTPGRTRFKEKWLADLIESKYLLGRTVNF</sequence>
<dbReference type="PANTHER" id="PTHR35075">
    <property type="entry name" value="A-KINASE ANCHOR PROTEIN 14"/>
    <property type="match status" value="1"/>
</dbReference>
<accession>A0AA88NMM6</accession>
<dbReference type="InterPro" id="IPR025663">
    <property type="entry name" value="AKAP_28"/>
</dbReference>
<proteinExistence type="predicted"/>
<dbReference type="AlphaFoldDB" id="A0AA88NMM6"/>
<comment type="caution">
    <text evidence="1">The sequence shown here is derived from an EMBL/GenBank/DDBJ whole genome shotgun (WGS) entry which is preliminary data.</text>
</comment>
<evidence type="ECO:0000313" key="2">
    <source>
        <dbReference type="Proteomes" id="UP001187415"/>
    </source>
</evidence>
<dbReference type="Pfam" id="PF14469">
    <property type="entry name" value="AKAP28"/>
    <property type="match status" value="1"/>
</dbReference>
<keyword evidence="2" id="KW-1185">Reference proteome</keyword>
<dbReference type="PANTHER" id="PTHR35075:SF1">
    <property type="entry name" value="A-KINASE ANCHOR PROTEIN 14"/>
    <property type="match status" value="1"/>
</dbReference>
<protein>
    <submittedName>
        <fullName evidence="1">Uncharacterized protein</fullName>
    </submittedName>
</protein>